<reference evidence="3" key="1">
    <citation type="submission" date="2014-08" db="EMBL/GenBank/DDBJ databases">
        <authorList>
            <person name="Falentin Helene"/>
        </authorList>
    </citation>
    <scope>NUCLEOTIDE SEQUENCE</scope>
</reference>
<dbReference type="GO" id="GO:0016805">
    <property type="term" value="F:dipeptidase activity"/>
    <property type="evidence" value="ECO:0007669"/>
    <property type="project" value="UniProtKB-KW"/>
</dbReference>
<dbReference type="InterPro" id="IPR036005">
    <property type="entry name" value="Creatinase/aminopeptidase-like"/>
</dbReference>
<dbReference type="Gene3D" id="3.40.350.10">
    <property type="entry name" value="Creatinase/prolidase N-terminal domain"/>
    <property type="match status" value="1"/>
</dbReference>
<name>A0A0B7NY59_PROFF</name>
<evidence type="ECO:0000259" key="1">
    <source>
        <dbReference type="Pfam" id="PF00557"/>
    </source>
</evidence>
<dbReference type="SUPFAM" id="SSF55920">
    <property type="entry name" value="Creatinase/aminopeptidase"/>
    <property type="match status" value="1"/>
</dbReference>
<evidence type="ECO:0000259" key="2">
    <source>
        <dbReference type="Pfam" id="PF01321"/>
    </source>
</evidence>
<dbReference type="InterPro" id="IPR050659">
    <property type="entry name" value="Peptidase_M24B"/>
</dbReference>
<feature type="domain" description="Creatinase N-terminal" evidence="2">
    <location>
        <begin position="18"/>
        <end position="149"/>
    </location>
</feature>
<dbReference type="SUPFAM" id="SSF53092">
    <property type="entry name" value="Creatinase/prolidase N-terminal domain"/>
    <property type="match status" value="1"/>
</dbReference>
<sequence length="377" mass="40284">MTTDGLLRTASVDELTARQQMLRARAARSGVGAVVISTGADMRYLLGRSQGSHERLTALVVPTKGSAFLIVPELERPGWEGSSAESMGLEMSTWPDGDSPYRLLAARLGPIAELAVDDVMPVRHAHEIRTAVDCRVEPAGELIGGMRVVKTDEEITALTAVAAAIDRVHRRVHEWLRPGRTERQVGADIAAAIVAEGHQRPDFVIVGSGPNGASPHLEQTDRVIGAGDPVVVDIGGPAPSGYFSDSTRTYCVGSPGDPEFATVHDIVRTAQQKAFETARAGVSAAAVDQAARTVIEQAGYGPYFITRTGHGIGLEVHEEPYIVRGDDRLLSPGMAFSIEPGIYLPGRFGVRIEDIVLIGADGSPVRLNHSPTRWELP</sequence>
<dbReference type="InterPro" id="IPR000994">
    <property type="entry name" value="Pept_M24"/>
</dbReference>
<keyword evidence="3" id="KW-0378">Hydrolase</keyword>
<dbReference type="InterPro" id="IPR000587">
    <property type="entry name" value="Creatinase_N"/>
</dbReference>
<proteinExistence type="predicted"/>
<gene>
    <name evidence="3" type="primary">pepE</name>
    <name evidence="3" type="ORF">PFCIRM138_03640</name>
</gene>
<dbReference type="PANTHER" id="PTHR46112">
    <property type="entry name" value="AMINOPEPTIDASE"/>
    <property type="match status" value="1"/>
</dbReference>
<organism evidence="3">
    <name type="scientific">Propionibacterium freudenreichii subsp. freudenreichii</name>
    <dbReference type="NCBI Taxonomy" id="66712"/>
    <lineage>
        <taxon>Bacteria</taxon>
        <taxon>Bacillati</taxon>
        <taxon>Actinomycetota</taxon>
        <taxon>Actinomycetes</taxon>
        <taxon>Propionibacteriales</taxon>
        <taxon>Propionibacteriaceae</taxon>
        <taxon>Propionibacterium</taxon>
    </lineage>
</organism>
<dbReference type="Pfam" id="PF01321">
    <property type="entry name" value="Creatinase_N"/>
    <property type="match status" value="1"/>
</dbReference>
<keyword evidence="3" id="KW-0645">Protease</keyword>
<dbReference type="PANTHER" id="PTHR46112:SF3">
    <property type="entry name" value="AMINOPEPTIDASE YPDF"/>
    <property type="match status" value="1"/>
</dbReference>
<dbReference type="Gene3D" id="3.90.230.10">
    <property type="entry name" value="Creatinase/methionine aminopeptidase superfamily"/>
    <property type="match status" value="1"/>
</dbReference>
<keyword evidence="3" id="KW-0224">Dipeptidase</keyword>
<dbReference type="EMBL" id="LM676387">
    <property type="protein sequence ID" value="CEP26029.1"/>
    <property type="molecule type" value="Genomic_DNA"/>
</dbReference>
<dbReference type="EC" id="3.4.13.-" evidence="3"/>
<dbReference type="AlphaFoldDB" id="A0A0B7NY59"/>
<accession>A0A0B7NY59</accession>
<protein>
    <submittedName>
        <fullName evidence="3">Probable dipeptidase pepE</fullName>
        <ecNumber evidence="3">3.4.13.-</ecNumber>
    </submittedName>
</protein>
<dbReference type="InterPro" id="IPR029149">
    <property type="entry name" value="Creatin/AminoP/Spt16_N"/>
</dbReference>
<evidence type="ECO:0000313" key="3">
    <source>
        <dbReference type="EMBL" id="CEP26029.1"/>
    </source>
</evidence>
<dbReference type="Pfam" id="PF00557">
    <property type="entry name" value="Peptidase_M24"/>
    <property type="match status" value="1"/>
</dbReference>
<feature type="domain" description="Peptidase M24" evidence="1">
    <location>
        <begin position="158"/>
        <end position="358"/>
    </location>
</feature>